<keyword evidence="8" id="KW-0732">Signal</keyword>
<dbReference type="KEGG" id="pstu:UIB01_17470"/>
<dbReference type="PANTHER" id="PTHR30203:SF24">
    <property type="entry name" value="BLR4935 PROTEIN"/>
    <property type="match status" value="1"/>
</dbReference>
<dbReference type="InterPro" id="IPR003423">
    <property type="entry name" value="OMP_efflux"/>
</dbReference>
<feature type="chain" id="PRO_5001525872" evidence="8">
    <location>
        <begin position="21"/>
        <end position="435"/>
    </location>
</feature>
<dbReference type="InterPro" id="IPR010131">
    <property type="entry name" value="MdtP/NodT-like"/>
</dbReference>
<sequence>MRKVLLPLGLATLSCNLAFAQPLELPTFTQTLPVGVSNTFPVESVDSISFLRALELASSASPELAVARRELAASRALISQAGARPNPILSASQEGIRGDAPETTLELSQEIELGGKRSARIEAAQRAMDVAAADLQDAQARLRGAVMGAYYDVLTAQERLELAQAASDLAKRAVNVANRRVRAGMVSPVEETRAQVAATGVQVELAQATAELEAARTRLAANWGNPQPRFERVEEPAEAVPPLPELAELYSRLNDSAQLTRARREAERRRAALELERTNRFSNVTVSVGAQRSDEYNGTLGLVSISMPLPLFDRNQGNIGAAQERAYQAQDELNAVHIRLKSELSQAHMRLRTARQQFELLRNDMLPSAQSAYEAASKGFELGKFTFLDVLDAQRTLFQARSQYLSALSQANQAAAEISRIVGDGSAVITSATQP</sequence>
<keyword evidence="3" id="KW-1134">Transmembrane beta strand</keyword>
<evidence type="ECO:0000313" key="10">
    <source>
        <dbReference type="Proteomes" id="UP000025238"/>
    </source>
</evidence>
<dbReference type="RefSeq" id="WP_038663111.1">
    <property type="nucleotide sequence ID" value="NZ_CP076348.1"/>
</dbReference>
<dbReference type="Pfam" id="PF02321">
    <property type="entry name" value="OEP"/>
    <property type="match status" value="2"/>
</dbReference>
<dbReference type="PROSITE" id="PS51257">
    <property type="entry name" value="PROKAR_LIPOPROTEIN"/>
    <property type="match status" value="1"/>
</dbReference>
<dbReference type="SUPFAM" id="SSF56954">
    <property type="entry name" value="Outer membrane efflux proteins (OEP)"/>
    <property type="match status" value="1"/>
</dbReference>
<evidence type="ECO:0000256" key="8">
    <source>
        <dbReference type="SAM" id="SignalP"/>
    </source>
</evidence>
<dbReference type="Gene3D" id="1.20.1600.10">
    <property type="entry name" value="Outer membrane efflux proteins (OEP)"/>
    <property type="match status" value="1"/>
</dbReference>
<dbReference type="EMBL" id="CP007509">
    <property type="protein sequence ID" value="AHY44163.1"/>
    <property type="molecule type" value="Genomic_DNA"/>
</dbReference>
<dbReference type="AlphaFoldDB" id="A0A023WVM6"/>
<keyword evidence="4" id="KW-0812">Transmembrane</keyword>
<evidence type="ECO:0000256" key="2">
    <source>
        <dbReference type="ARBA" id="ARBA00007613"/>
    </source>
</evidence>
<evidence type="ECO:0000313" key="9">
    <source>
        <dbReference type="EMBL" id="AHY44163.1"/>
    </source>
</evidence>
<dbReference type="GO" id="GO:0015562">
    <property type="term" value="F:efflux transmembrane transporter activity"/>
    <property type="evidence" value="ECO:0007669"/>
    <property type="project" value="InterPro"/>
</dbReference>
<dbReference type="GO" id="GO:0016020">
    <property type="term" value="C:membrane"/>
    <property type="evidence" value="ECO:0007669"/>
    <property type="project" value="UniProtKB-SubCell"/>
</dbReference>
<evidence type="ECO:0000256" key="5">
    <source>
        <dbReference type="ARBA" id="ARBA00023139"/>
    </source>
</evidence>
<keyword evidence="5" id="KW-0564">Palmitate</keyword>
<dbReference type="PATRIC" id="fig|316.97.peg.3490"/>
<keyword evidence="3" id="KW-0472">Membrane</keyword>
<evidence type="ECO:0000256" key="7">
    <source>
        <dbReference type="ARBA" id="ARBA00023288"/>
    </source>
</evidence>
<gene>
    <name evidence="9" type="ORF">UIB01_17470</name>
</gene>
<evidence type="ECO:0000256" key="3">
    <source>
        <dbReference type="ARBA" id="ARBA00022452"/>
    </source>
</evidence>
<evidence type="ECO:0000256" key="6">
    <source>
        <dbReference type="ARBA" id="ARBA00023237"/>
    </source>
</evidence>
<evidence type="ECO:0000256" key="4">
    <source>
        <dbReference type="ARBA" id="ARBA00022692"/>
    </source>
</evidence>
<accession>A0A023WVM6</accession>
<name>A0A023WVM6_STUST</name>
<feature type="signal peptide" evidence="8">
    <location>
        <begin position="1"/>
        <end position="20"/>
    </location>
</feature>
<keyword evidence="6" id="KW-0998">Cell outer membrane</keyword>
<evidence type="ECO:0000256" key="1">
    <source>
        <dbReference type="ARBA" id="ARBA00004442"/>
    </source>
</evidence>
<comment type="subcellular location">
    <subcellularLocation>
        <location evidence="1">Cell outer membrane</location>
    </subcellularLocation>
</comment>
<reference evidence="9 10" key="1">
    <citation type="submission" date="2014-03" db="EMBL/GenBank/DDBJ databases">
        <title>Complete genome sequence of Pseudomonas stutzeri 19SMN4.</title>
        <authorList>
            <person name="Brunet-Galmes I."/>
            <person name="Nogales B."/>
            <person name="Busquets A."/>
            <person name="Pena A."/>
            <person name="Gomila M."/>
            <person name="Garcia-Valdes E."/>
            <person name="Lalucat J."/>
            <person name="Bennasar A."/>
            <person name="Bosch R."/>
        </authorList>
    </citation>
    <scope>NUCLEOTIDE SEQUENCE [LARGE SCALE GENOMIC DNA]</scope>
    <source>
        <strain evidence="9 10">19SMN4</strain>
    </source>
</reference>
<keyword evidence="7" id="KW-0449">Lipoprotein</keyword>
<organism evidence="9 10">
    <name type="scientific">Stutzerimonas stutzeri</name>
    <name type="common">Pseudomonas stutzeri</name>
    <dbReference type="NCBI Taxonomy" id="316"/>
    <lineage>
        <taxon>Bacteria</taxon>
        <taxon>Pseudomonadati</taxon>
        <taxon>Pseudomonadota</taxon>
        <taxon>Gammaproteobacteria</taxon>
        <taxon>Pseudomonadales</taxon>
        <taxon>Pseudomonadaceae</taxon>
        <taxon>Stutzerimonas</taxon>
    </lineage>
</organism>
<dbReference type="Proteomes" id="UP000025238">
    <property type="component" value="Chromosome"/>
</dbReference>
<proteinExistence type="inferred from homology"/>
<protein>
    <submittedName>
        <fullName evidence="9">Cobalt-zinc-cadmium resistance protein</fullName>
    </submittedName>
</protein>
<dbReference type="PANTHER" id="PTHR30203">
    <property type="entry name" value="OUTER MEMBRANE CATION EFFLUX PROTEIN"/>
    <property type="match status" value="1"/>
</dbReference>
<comment type="similarity">
    <text evidence="2">Belongs to the outer membrane factor (OMF) (TC 1.B.17) family.</text>
</comment>